<dbReference type="GO" id="GO:0030956">
    <property type="term" value="C:glutamyl-tRNA(Gln) amidotransferase complex"/>
    <property type="evidence" value="ECO:0007669"/>
    <property type="project" value="TreeGrafter"/>
</dbReference>
<evidence type="ECO:0000259" key="2">
    <source>
        <dbReference type="Pfam" id="PF01425"/>
    </source>
</evidence>
<dbReference type="SUPFAM" id="SSF75304">
    <property type="entry name" value="Amidase signature (AS) enzymes"/>
    <property type="match status" value="1"/>
</dbReference>
<reference evidence="3" key="1">
    <citation type="submission" date="2023-03" db="EMBL/GenBank/DDBJ databases">
        <title>Mating type loci evolution in Malassezia.</title>
        <authorList>
            <person name="Coelho M.A."/>
        </authorList>
    </citation>
    <scope>NUCLEOTIDE SEQUENCE</scope>
    <source>
        <strain evidence="3">CBS 14135</strain>
    </source>
</reference>
<evidence type="ECO:0000313" key="3">
    <source>
        <dbReference type="EMBL" id="WFC95769.1"/>
    </source>
</evidence>
<dbReference type="PROSITE" id="PS00571">
    <property type="entry name" value="AMIDASES"/>
    <property type="match status" value="1"/>
</dbReference>
<dbReference type="GO" id="GO:0032543">
    <property type="term" value="P:mitochondrial translation"/>
    <property type="evidence" value="ECO:0007669"/>
    <property type="project" value="TreeGrafter"/>
</dbReference>
<dbReference type="GO" id="GO:0070681">
    <property type="term" value="P:glutaminyl-tRNAGln biosynthesis via transamidation"/>
    <property type="evidence" value="ECO:0007669"/>
    <property type="project" value="TreeGrafter"/>
</dbReference>
<accession>A0AAF0DXF7</accession>
<proteinExistence type="inferred from homology"/>
<dbReference type="GO" id="GO:0050567">
    <property type="term" value="F:glutaminyl-tRNA synthase (glutamine-hydrolyzing) activity"/>
    <property type="evidence" value="ECO:0007669"/>
    <property type="project" value="TreeGrafter"/>
</dbReference>
<dbReference type="InterPro" id="IPR036928">
    <property type="entry name" value="AS_sf"/>
</dbReference>
<sequence length="393" mass="41305">MAGWNVSVKENIAMADVPLTCSSRMLLEYRSPFDATVVEKLHAAGAQIMARTNCDEFAMGTLNAHSVHGPVANPAVYSDVSAPDLDGVALRAPGGSSGGAAASVAGGLCRVAIGTDTGGSVRLPGAFCGVYGFKPSYGLISRWGVVSYADSLDTVGILANNVDDVRTTLHAVAKEDSRDETCIDAQLRGRLAELCDKRRAKLGDGPHSPLAGLRVGVPAEMYPEEVHPTVVGIADDILETMQSLGAEIVPVRVPAMEHAIGAYYVLALAEASVAVPDEATFHATIAKARSVGFGPEVQRRILLGTYAITTEAMESYYMAAVSLRCALMDELAELWRETDLRTGTAGHAQGVDVLVHPTALRGAPKLAEDAAFECAQDALTTYANLAGVPVLRR</sequence>
<feature type="domain" description="Amidase" evidence="2">
    <location>
        <begin position="3"/>
        <end position="390"/>
    </location>
</feature>
<evidence type="ECO:0000313" key="4">
    <source>
        <dbReference type="Proteomes" id="UP001216638"/>
    </source>
</evidence>
<evidence type="ECO:0000256" key="1">
    <source>
        <dbReference type="ARBA" id="ARBA00009199"/>
    </source>
</evidence>
<dbReference type="Proteomes" id="UP001216638">
    <property type="component" value="Chromosome 3"/>
</dbReference>
<comment type="similarity">
    <text evidence="1">Belongs to the amidase family.</text>
</comment>
<dbReference type="InterPro" id="IPR000120">
    <property type="entry name" value="Amidase"/>
</dbReference>
<dbReference type="InterPro" id="IPR020556">
    <property type="entry name" value="Amidase_CS"/>
</dbReference>
<dbReference type="Gene3D" id="3.90.1300.10">
    <property type="entry name" value="Amidase signature (AS) domain"/>
    <property type="match status" value="1"/>
</dbReference>
<keyword evidence="4" id="KW-1185">Reference proteome</keyword>
<protein>
    <recommendedName>
        <fullName evidence="2">Amidase domain-containing protein</fullName>
    </recommendedName>
</protein>
<dbReference type="AlphaFoldDB" id="A0AAF0DXF7"/>
<dbReference type="EMBL" id="CP119953">
    <property type="protein sequence ID" value="WFC95769.1"/>
    <property type="molecule type" value="Genomic_DNA"/>
</dbReference>
<dbReference type="PANTHER" id="PTHR11895">
    <property type="entry name" value="TRANSAMIDASE"/>
    <property type="match status" value="1"/>
</dbReference>
<dbReference type="InterPro" id="IPR023631">
    <property type="entry name" value="Amidase_dom"/>
</dbReference>
<gene>
    <name evidence="3" type="ORF">MBRA1_002423</name>
</gene>
<dbReference type="PANTHER" id="PTHR11895:SF7">
    <property type="entry name" value="GLUTAMYL-TRNA(GLN) AMIDOTRANSFERASE SUBUNIT A, MITOCHONDRIAL"/>
    <property type="match status" value="1"/>
</dbReference>
<dbReference type="GO" id="GO:0005739">
    <property type="term" value="C:mitochondrion"/>
    <property type="evidence" value="ECO:0007669"/>
    <property type="project" value="TreeGrafter"/>
</dbReference>
<organism evidence="3 4">
    <name type="scientific">Malassezia brasiliensis</name>
    <dbReference type="NCBI Taxonomy" id="1821822"/>
    <lineage>
        <taxon>Eukaryota</taxon>
        <taxon>Fungi</taxon>
        <taxon>Dikarya</taxon>
        <taxon>Basidiomycota</taxon>
        <taxon>Ustilaginomycotina</taxon>
        <taxon>Malasseziomycetes</taxon>
        <taxon>Malasseziales</taxon>
        <taxon>Malasseziaceae</taxon>
        <taxon>Malassezia</taxon>
    </lineage>
</organism>
<dbReference type="Pfam" id="PF01425">
    <property type="entry name" value="Amidase"/>
    <property type="match status" value="1"/>
</dbReference>
<name>A0AAF0DXF7_9BASI</name>